<dbReference type="EMBL" id="JACXJA010000011">
    <property type="protein sequence ID" value="MBD2862426.1"/>
    <property type="molecule type" value="Genomic_DNA"/>
</dbReference>
<dbReference type="RefSeq" id="WP_190927305.1">
    <property type="nucleotide sequence ID" value="NZ_JACXJA010000011.1"/>
</dbReference>
<dbReference type="PROSITE" id="PS01117">
    <property type="entry name" value="HTH_MARR_1"/>
    <property type="match status" value="1"/>
</dbReference>
<dbReference type="InterPro" id="IPR023187">
    <property type="entry name" value="Tscrpt_reg_MarR-type_CS"/>
</dbReference>
<dbReference type="PRINTS" id="PR00598">
    <property type="entry name" value="HTHMARR"/>
</dbReference>
<organism evidence="5 6">
    <name type="scientific">Paenibacillus oceani</name>
    <dbReference type="NCBI Taxonomy" id="2772510"/>
    <lineage>
        <taxon>Bacteria</taxon>
        <taxon>Bacillati</taxon>
        <taxon>Bacillota</taxon>
        <taxon>Bacilli</taxon>
        <taxon>Bacillales</taxon>
        <taxon>Paenibacillaceae</taxon>
        <taxon>Paenibacillus</taxon>
    </lineage>
</organism>
<reference evidence="5" key="1">
    <citation type="submission" date="2020-09" db="EMBL/GenBank/DDBJ databases">
        <title>A novel bacterium of genus Paenibacillus, isolated from South China Sea.</title>
        <authorList>
            <person name="Huang H."/>
            <person name="Mo K."/>
            <person name="Hu Y."/>
        </authorList>
    </citation>
    <scope>NUCLEOTIDE SEQUENCE</scope>
    <source>
        <strain evidence="5">IB182363</strain>
    </source>
</reference>
<dbReference type="AlphaFoldDB" id="A0A927GYZ3"/>
<gene>
    <name evidence="5" type="ORF">IDH45_10575</name>
</gene>
<evidence type="ECO:0000259" key="4">
    <source>
        <dbReference type="PROSITE" id="PS50995"/>
    </source>
</evidence>
<dbReference type="InterPro" id="IPR000835">
    <property type="entry name" value="HTH_MarR-typ"/>
</dbReference>
<dbReference type="GO" id="GO:0003677">
    <property type="term" value="F:DNA binding"/>
    <property type="evidence" value="ECO:0007669"/>
    <property type="project" value="UniProtKB-KW"/>
</dbReference>
<evidence type="ECO:0000256" key="2">
    <source>
        <dbReference type="ARBA" id="ARBA00023125"/>
    </source>
</evidence>
<protein>
    <submittedName>
        <fullName evidence="5">MarR family transcriptional regulator</fullName>
    </submittedName>
</protein>
<evidence type="ECO:0000256" key="1">
    <source>
        <dbReference type="ARBA" id="ARBA00023015"/>
    </source>
</evidence>
<dbReference type="SMART" id="SM00347">
    <property type="entry name" value="HTH_MARR"/>
    <property type="match status" value="1"/>
</dbReference>
<proteinExistence type="predicted"/>
<dbReference type="Gene3D" id="1.10.10.10">
    <property type="entry name" value="Winged helix-like DNA-binding domain superfamily/Winged helix DNA-binding domain"/>
    <property type="match status" value="1"/>
</dbReference>
<dbReference type="SUPFAM" id="SSF46785">
    <property type="entry name" value="Winged helix' DNA-binding domain"/>
    <property type="match status" value="1"/>
</dbReference>
<dbReference type="GO" id="GO:0003700">
    <property type="term" value="F:DNA-binding transcription factor activity"/>
    <property type="evidence" value="ECO:0007669"/>
    <property type="project" value="InterPro"/>
</dbReference>
<comment type="caution">
    <text evidence="5">The sequence shown here is derived from an EMBL/GenBank/DDBJ whole genome shotgun (WGS) entry which is preliminary data.</text>
</comment>
<dbReference type="PANTHER" id="PTHR42756">
    <property type="entry name" value="TRANSCRIPTIONAL REGULATOR, MARR"/>
    <property type="match status" value="1"/>
</dbReference>
<keyword evidence="1" id="KW-0805">Transcription regulation</keyword>
<dbReference type="PROSITE" id="PS50995">
    <property type="entry name" value="HTH_MARR_2"/>
    <property type="match status" value="1"/>
</dbReference>
<sequence length="152" mass="17133">MNGSGHEAEAWQWENGPIGRLVKTGYITLRREVEELLVPVGLTHTQWSALSVIRHYPGITPSQLEPILMIERPSVTSLMNGLEGKGYVIRKDHPSDGRSKQIFLTDTGRKMAEDTQHFTAILEERVKEGMTASEFETLKALLIKMVGLFEKE</sequence>
<evidence type="ECO:0000313" key="6">
    <source>
        <dbReference type="Proteomes" id="UP000639396"/>
    </source>
</evidence>
<dbReference type="InterPro" id="IPR036390">
    <property type="entry name" value="WH_DNA-bd_sf"/>
</dbReference>
<evidence type="ECO:0000256" key="3">
    <source>
        <dbReference type="ARBA" id="ARBA00023163"/>
    </source>
</evidence>
<keyword evidence="2" id="KW-0238">DNA-binding</keyword>
<feature type="domain" description="HTH marR-type" evidence="4">
    <location>
        <begin position="15"/>
        <end position="147"/>
    </location>
</feature>
<evidence type="ECO:0000313" key="5">
    <source>
        <dbReference type="EMBL" id="MBD2862426.1"/>
    </source>
</evidence>
<dbReference type="Pfam" id="PF01047">
    <property type="entry name" value="MarR"/>
    <property type="match status" value="1"/>
</dbReference>
<keyword evidence="6" id="KW-1185">Reference proteome</keyword>
<keyword evidence="3" id="KW-0804">Transcription</keyword>
<name>A0A927GYZ3_9BACL</name>
<accession>A0A927GYZ3</accession>
<dbReference type="InterPro" id="IPR036388">
    <property type="entry name" value="WH-like_DNA-bd_sf"/>
</dbReference>
<dbReference type="Proteomes" id="UP000639396">
    <property type="component" value="Unassembled WGS sequence"/>
</dbReference>
<dbReference type="PANTHER" id="PTHR42756:SF1">
    <property type="entry name" value="TRANSCRIPTIONAL REPRESSOR OF EMRAB OPERON"/>
    <property type="match status" value="1"/>
</dbReference>